<dbReference type="EMBL" id="UYJE01004770">
    <property type="protein sequence ID" value="VDI31254.1"/>
    <property type="molecule type" value="Genomic_DNA"/>
</dbReference>
<dbReference type="Proteomes" id="UP000596742">
    <property type="component" value="Unassembled WGS sequence"/>
</dbReference>
<dbReference type="OrthoDB" id="10028556at2759"/>
<dbReference type="PANTHER" id="PTHR12623">
    <property type="entry name" value="NGFI-A BINDING PROTEIN"/>
    <property type="match status" value="1"/>
</dbReference>
<dbReference type="InterPro" id="IPR000477">
    <property type="entry name" value="RT_dom"/>
</dbReference>
<feature type="non-terminal residue" evidence="3">
    <location>
        <position position="1"/>
    </location>
</feature>
<protein>
    <recommendedName>
        <fullName evidence="2">Reverse transcriptase domain-containing protein</fullName>
    </recommendedName>
</protein>
<dbReference type="InterPro" id="IPR006988">
    <property type="entry name" value="Nab_N"/>
</dbReference>
<feature type="compositionally biased region" description="Basic and acidic residues" evidence="1">
    <location>
        <begin position="287"/>
        <end position="296"/>
    </location>
</feature>
<comment type="caution">
    <text evidence="3">The sequence shown here is derived from an EMBL/GenBank/DDBJ whole genome shotgun (WGS) entry which is preliminary data.</text>
</comment>
<evidence type="ECO:0000256" key="1">
    <source>
        <dbReference type="SAM" id="MobiDB-lite"/>
    </source>
</evidence>
<feature type="region of interest" description="Disordered" evidence="1">
    <location>
        <begin position="268"/>
        <end position="296"/>
    </location>
</feature>
<evidence type="ECO:0000259" key="2">
    <source>
        <dbReference type="PROSITE" id="PS50878"/>
    </source>
</evidence>
<evidence type="ECO:0000313" key="3">
    <source>
        <dbReference type="EMBL" id="VDI31254.1"/>
    </source>
</evidence>
<proteinExistence type="predicted"/>
<dbReference type="InterPro" id="IPR039040">
    <property type="entry name" value="NAB_fam"/>
</dbReference>
<dbReference type="GO" id="GO:0006355">
    <property type="term" value="P:regulation of DNA-templated transcription"/>
    <property type="evidence" value="ECO:0007669"/>
    <property type="project" value="InterPro"/>
</dbReference>
<organism evidence="3 4">
    <name type="scientific">Mytilus galloprovincialis</name>
    <name type="common">Mediterranean mussel</name>
    <dbReference type="NCBI Taxonomy" id="29158"/>
    <lineage>
        <taxon>Eukaryota</taxon>
        <taxon>Metazoa</taxon>
        <taxon>Spiralia</taxon>
        <taxon>Lophotrochozoa</taxon>
        <taxon>Mollusca</taxon>
        <taxon>Bivalvia</taxon>
        <taxon>Autobranchia</taxon>
        <taxon>Pteriomorphia</taxon>
        <taxon>Mytilida</taxon>
        <taxon>Mytiloidea</taxon>
        <taxon>Mytilidae</taxon>
        <taxon>Mytilinae</taxon>
        <taxon>Mytilus</taxon>
    </lineage>
</organism>
<dbReference type="PANTHER" id="PTHR12623:SF10">
    <property type="entry name" value="NGFI-A-BINDING PROTEIN HOMOLOG"/>
    <property type="match status" value="1"/>
</dbReference>
<sequence>MGIGRTRVPVVEAQPPERRPGRRNRAVAVPGIQDVGAVVGEVQAPLPLPIQAPLSMERQPALQDKLLPMGYSESNCLFEKFSTFIQWAVMNESNSDNLDHYLDDFLFDGKSNTEDCKNLMNSFDRVRCRLGVPIAHAKADSPTTKLSNLGYSLIRMASSQPQNLIEWQLHCVLKRANLLQYYDSFIRQGESDVLQLSEADDNKFKDVMEKVGIAKKSIHVRQFKNTLLEWVKDPGKDSIVPSYITTDRDSRMLPAPKSLNLQTATLSRPDKTSVVQKLPKCTQGNPTKDKDQLTSD</sequence>
<dbReference type="GO" id="GO:0005634">
    <property type="term" value="C:nucleus"/>
    <property type="evidence" value="ECO:0007669"/>
    <property type="project" value="InterPro"/>
</dbReference>
<feature type="region of interest" description="Disordered" evidence="1">
    <location>
        <begin position="1"/>
        <end position="24"/>
    </location>
</feature>
<reference evidence="3" key="1">
    <citation type="submission" date="2018-11" db="EMBL/GenBank/DDBJ databases">
        <authorList>
            <person name="Alioto T."/>
            <person name="Alioto T."/>
        </authorList>
    </citation>
    <scope>NUCLEOTIDE SEQUENCE</scope>
</reference>
<feature type="domain" description="Reverse transcriptase" evidence="2">
    <location>
        <begin position="1"/>
        <end position="153"/>
    </location>
</feature>
<evidence type="ECO:0000313" key="4">
    <source>
        <dbReference type="Proteomes" id="UP000596742"/>
    </source>
</evidence>
<name>A0A8B6E9N1_MYTGA</name>
<gene>
    <name evidence="3" type="ORF">MGAL_10B016794</name>
</gene>
<accession>A0A8B6E9N1</accession>
<keyword evidence="4" id="KW-1185">Reference proteome</keyword>
<dbReference type="GO" id="GO:0003712">
    <property type="term" value="F:transcription coregulator activity"/>
    <property type="evidence" value="ECO:0007669"/>
    <property type="project" value="InterPro"/>
</dbReference>
<dbReference type="PROSITE" id="PS50878">
    <property type="entry name" value="RT_POL"/>
    <property type="match status" value="1"/>
</dbReference>
<dbReference type="AlphaFoldDB" id="A0A8B6E9N1"/>
<dbReference type="Pfam" id="PF04904">
    <property type="entry name" value="SAM_NCD1"/>
    <property type="match status" value="1"/>
</dbReference>